<comment type="caution">
    <text evidence="2">The sequence shown here is derived from an EMBL/GenBank/DDBJ whole genome shotgun (WGS) entry which is preliminary data.</text>
</comment>
<protein>
    <recommendedName>
        <fullName evidence="1">F-box domain-containing protein</fullName>
    </recommendedName>
</protein>
<sequence length="532" mass="59660">MPHPRAQEPLVTSPLLPDAVKSEQILALLRSYYEPPSNISATIFALSDELRRYDDEISRCENDFSTPPAWIHDVASERAQLQEHLSKYRSLLSPIRRMPPELLAGIFAFLKPSPFDTAIIPLFRLLHVCARWYNIVTGTPTLWDFIAIGENAAHETAMALLPLFLERSGTAPLTVYIRSRDPGAVSLLANHSERWRDAQRESYLYWKDLAFFCFNTVNRVEIFAVAPKLRDLLILGDSLAMFTIPPLDQLQSVSYCRLSTADKLTKALETTSRMLHGTTARFEFVLNSGTDSSRFVAFEPPSTTSNIGELLMQIAEHLAPAHGTLFLNNILRSLTLPHLCELSFCATKFPRNQIYWPHIGFMACVHRSSFQTTLKSLLLEQVVITEVELLACLAGLPALQCLSIGDHQTIAGFHGGGKHYGVDHHLITDSLLSKLTLSTAPVGSQSPPLIPNLRMLKCHSRLQFDDSVFLDLILSRRAEPSSDSPMFGCKVRWMAGHFREIDSAVSARLRELRVLEEAIVCFFSAELEDSED</sequence>
<dbReference type="InterPro" id="IPR001810">
    <property type="entry name" value="F-box_dom"/>
</dbReference>
<dbReference type="Gene3D" id="1.20.1280.50">
    <property type="match status" value="1"/>
</dbReference>
<feature type="domain" description="F-box" evidence="1">
    <location>
        <begin position="96"/>
        <end position="144"/>
    </location>
</feature>
<evidence type="ECO:0000259" key="1">
    <source>
        <dbReference type="Pfam" id="PF12937"/>
    </source>
</evidence>
<organism evidence="2 3">
    <name type="scientific">Roridomyces roridus</name>
    <dbReference type="NCBI Taxonomy" id="1738132"/>
    <lineage>
        <taxon>Eukaryota</taxon>
        <taxon>Fungi</taxon>
        <taxon>Dikarya</taxon>
        <taxon>Basidiomycota</taxon>
        <taxon>Agaricomycotina</taxon>
        <taxon>Agaricomycetes</taxon>
        <taxon>Agaricomycetidae</taxon>
        <taxon>Agaricales</taxon>
        <taxon>Marasmiineae</taxon>
        <taxon>Mycenaceae</taxon>
        <taxon>Roridomyces</taxon>
    </lineage>
</organism>
<reference evidence="2" key="1">
    <citation type="submission" date="2023-03" db="EMBL/GenBank/DDBJ databases">
        <title>Massive genome expansion in bonnet fungi (Mycena s.s.) driven by repeated elements and novel gene families across ecological guilds.</title>
        <authorList>
            <consortium name="Lawrence Berkeley National Laboratory"/>
            <person name="Harder C.B."/>
            <person name="Miyauchi S."/>
            <person name="Viragh M."/>
            <person name="Kuo A."/>
            <person name="Thoen E."/>
            <person name="Andreopoulos B."/>
            <person name="Lu D."/>
            <person name="Skrede I."/>
            <person name="Drula E."/>
            <person name="Henrissat B."/>
            <person name="Morin E."/>
            <person name="Kohler A."/>
            <person name="Barry K."/>
            <person name="LaButti K."/>
            <person name="Morin E."/>
            <person name="Salamov A."/>
            <person name="Lipzen A."/>
            <person name="Mereny Z."/>
            <person name="Hegedus B."/>
            <person name="Baldrian P."/>
            <person name="Stursova M."/>
            <person name="Weitz H."/>
            <person name="Taylor A."/>
            <person name="Grigoriev I.V."/>
            <person name="Nagy L.G."/>
            <person name="Martin F."/>
            <person name="Kauserud H."/>
        </authorList>
    </citation>
    <scope>NUCLEOTIDE SEQUENCE</scope>
    <source>
        <strain evidence="2">9284</strain>
    </source>
</reference>
<dbReference type="EMBL" id="JARKIF010000004">
    <property type="protein sequence ID" value="KAJ7641061.1"/>
    <property type="molecule type" value="Genomic_DNA"/>
</dbReference>
<evidence type="ECO:0000313" key="3">
    <source>
        <dbReference type="Proteomes" id="UP001221142"/>
    </source>
</evidence>
<gene>
    <name evidence="2" type="ORF">FB45DRAFT_862325</name>
</gene>
<dbReference type="Proteomes" id="UP001221142">
    <property type="component" value="Unassembled WGS sequence"/>
</dbReference>
<accession>A0AAD7C7C0</accession>
<keyword evidence="3" id="KW-1185">Reference proteome</keyword>
<dbReference type="SUPFAM" id="SSF81383">
    <property type="entry name" value="F-box domain"/>
    <property type="match status" value="1"/>
</dbReference>
<name>A0AAD7C7C0_9AGAR</name>
<dbReference type="Pfam" id="PF12937">
    <property type="entry name" value="F-box-like"/>
    <property type="match status" value="1"/>
</dbReference>
<evidence type="ECO:0000313" key="2">
    <source>
        <dbReference type="EMBL" id="KAJ7641061.1"/>
    </source>
</evidence>
<dbReference type="InterPro" id="IPR036047">
    <property type="entry name" value="F-box-like_dom_sf"/>
</dbReference>
<dbReference type="AlphaFoldDB" id="A0AAD7C7C0"/>
<proteinExistence type="predicted"/>